<keyword evidence="3 4" id="KW-0732">Signal</keyword>
<feature type="signal peptide" evidence="4">
    <location>
        <begin position="1"/>
        <end position="24"/>
    </location>
</feature>
<dbReference type="Pfam" id="PF13379">
    <property type="entry name" value="NMT1_2"/>
    <property type="match status" value="1"/>
</dbReference>
<dbReference type="PANTHER" id="PTHR30024">
    <property type="entry name" value="ALIPHATIC SULFONATES-BINDING PROTEIN-RELATED"/>
    <property type="match status" value="1"/>
</dbReference>
<sequence length="334" mass="36061">MKRRKILSFIGVFLLSLSINISCAPSPTGNDIPVRMGYSAWPGWLPWEVAQQEQLFAANNVAVNLIWFDGYLDSINAMTAGQLDANTQTLNDTIASVAAGSDQVIVLVNDNSTGNDKIIVREGINTVADLRGKSIAVEEGTVDHFLLLLGLEQAGLTQADINLQPLETGAAAAAFVAGQVDAVGVFAPFTTQALQRPGSKELFSSKDFPGAIPDHLVVSRQLIQNRPEAVQALVNTWFDTVSFMEENPAAAQQIMAQRAGVSVEDYQSYAEGTQIFTLADNLKAFTPGNDMSSLYYAAERTSNFLFESGLAKAKPDLTQIFDAQFVKAYAEAQN</sequence>
<dbReference type="AlphaFoldDB" id="A0A9P1KFW8"/>
<name>A0A9P1KFW8_9CYAN</name>
<protein>
    <submittedName>
        <fullName evidence="5">ABC transport system, periplasmic component, TauA-like</fullName>
    </submittedName>
</protein>
<dbReference type="EMBL" id="FO818640">
    <property type="protein sequence ID" value="CDM96082.1"/>
    <property type="molecule type" value="Genomic_DNA"/>
</dbReference>
<keyword evidence="6" id="KW-1185">Reference proteome</keyword>
<feature type="chain" id="PRO_5040428181" evidence="4">
    <location>
        <begin position="25"/>
        <end position="334"/>
    </location>
</feature>
<dbReference type="Gene3D" id="3.40.190.10">
    <property type="entry name" value="Periplasmic binding protein-like II"/>
    <property type="match status" value="2"/>
</dbReference>
<dbReference type="NCBIfam" id="TIGR01728">
    <property type="entry name" value="SsuA_fam"/>
    <property type="match status" value="1"/>
</dbReference>
<dbReference type="GO" id="GO:0042626">
    <property type="term" value="F:ATPase-coupled transmembrane transporter activity"/>
    <property type="evidence" value="ECO:0007669"/>
    <property type="project" value="InterPro"/>
</dbReference>
<evidence type="ECO:0000313" key="5">
    <source>
        <dbReference type="EMBL" id="CDM96082.1"/>
    </source>
</evidence>
<comment type="subcellular location">
    <subcellularLocation>
        <location evidence="1">Periplasm</location>
    </subcellularLocation>
</comment>
<dbReference type="GO" id="GO:0042597">
    <property type="term" value="C:periplasmic space"/>
    <property type="evidence" value="ECO:0007669"/>
    <property type="project" value="UniProtKB-SubCell"/>
</dbReference>
<evidence type="ECO:0000256" key="2">
    <source>
        <dbReference type="ARBA" id="ARBA00010742"/>
    </source>
</evidence>
<comment type="similarity">
    <text evidence="2">Belongs to the bacterial solute-binding protein SsuA/TauA family.</text>
</comment>
<dbReference type="Proteomes" id="UP000032946">
    <property type="component" value="Chromosome"/>
</dbReference>
<evidence type="ECO:0000313" key="6">
    <source>
        <dbReference type="Proteomes" id="UP000032946"/>
    </source>
</evidence>
<gene>
    <name evidence="5" type="ORF">ARTHRO_40488</name>
</gene>
<dbReference type="InterPro" id="IPR010067">
    <property type="entry name" value="ABC_SsuA_sub-bd"/>
</dbReference>
<accession>A0A9P1KFW8</accession>
<proteinExistence type="inferred from homology"/>
<dbReference type="RefSeq" id="WP_008048892.1">
    <property type="nucleotide sequence ID" value="NZ_FO818640.1"/>
</dbReference>
<dbReference type="SUPFAM" id="SSF53850">
    <property type="entry name" value="Periplasmic binding protein-like II"/>
    <property type="match status" value="1"/>
</dbReference>
<dbReference type="CDD" id="cd13563">
    <property type="entry name" value="PBP2_SsuA_like_6"/>
    <property type="match status" value="1"/>
</dbReference>
<organism evidence="5 6">
    <name type="scientific">Limnospira indica PCC 8005</name>
    <dbReference type="NCBI Taxonomy" id="376219"/>
    <lineage>
        <taxon>Bacteria</taxon>
        <taxon>Bacillati</taxon>
        <taxon>Cyanobacteriota</taxon>
        <taxon>Cyanophyceae</taxon>
        <taxon>Oscillatoriophycideae</taxon>
        <taxon>Oscillatoriales</taxon>
        <taxon>Sirenicapillariaceae</taxon>
        <taxon>Limnospira</taxon>
    </lineage>
</organism>
<evidence type="ECO:0000256" key="1">
    <source>
        <dbReference type="ARBA" id="ARBA00004418"/>
    </source>
</evidence>
<evidence type="ECO:0000256" key="4">
    <source>
        <dbReference type="SAM" id="SignalP"/>
    </source>
</evidence>
<dbReference type="PANTHER" id="PTHR30024:SF47">
    <property type="entry name" value="TAURINE-BINDING PERIPLASMIC PROTEIN"/>
    <property type="match status" value="1"/>
</dbReference>
<evidence type="ECO:0000256" key="3">
    <source>
        <dbReference type="ARBA" id="ARBA00022729"/>
    </source>
</evidence>
<reference evidence="5 6" key="1">
    <citation type="submission" date="2014-02" db="EMBL/GenBank/DDBJ databases">
        <authorList>
            <person name="Genoscope - CEA"/>
        </authorList>
    </citation>
    <scope>NUCLEOTIDE SEQUENCE [LARGE SCALE GENOMIC DNA]</scope>
    <source>
        <strain evidence="5 6">PCC 8005</strain>
    </source>
</reference>
<dbReference type="GO" id="GO:0016020">
    <property type="term" value="C:membrane"/>
    <property type="evidence" value="ECO:0007669"/>
    <property type="project" value="InterPro"/>
</dbReference>